<gene>
    <name evidence="2" type="ORF">PSON_ATCC_30995.1.T0010296</name>
</gene>
<keyword evidence="1" id="KW-0175">Coiled coil</keyword>
<keyword evidence="3" id="KW-1185">Reference proteome</keyword>
<organism evidence="2 3">
    <name type="scientific">Paramecium sonneborni</name>
    <dbReference type="NCBI Taxonomy" id="65129"/>
    <lineage>
        <taxon>Eukaryota</taxon>
        <taxon>Sar</taxon>
        <taxon>Alveolata</taxon>
        <taxon>Ciliophora</taxon>
        <taxon>Intramacronucleata</taxon>
        <taxon>Oligohymenophorea</taxon>
        <taxon>Peniculida</taxon>
        <taxon>Parameciidae</taxon>
        <taxon>Paramecium</taxon>
    </lineage>
</organism>
<comment type="caution">
    <text evidence="2">The sequence shown here is derived from an EMBL/GenBank/DDBJ whole genome shotgun (WGS) entry which is preliminary data.</text>
</comment>
<dbReference type="AlphaFoldDB" id="A0A8S1JWB4"/>
<name>A0A8S1JWB4_9CILI</name>
<protein>
    <submittedName>
        <fullName evidence="2">Uncharacterized protein</fullName>
    </submittedName>
</protein>
<accession>A0A8S1JWB4</accession>
<evidence type="ECO:0000256" key="1">
    <source>
        <dbReference type="SAM" id="Coils"/>
    </source>
</evidence>
<dbReference type="EMBL" id="CAJJDN010000001">
    <property type="protein sequence ID" value="CAD8045809.1"/>
    <property type="molecule type" value="Genomic_DNA"/>
</dbReference>
<dbReference type="Proteomes" id="UP000692954">
    <property type="component" value="Unassembled WGS sequence"/>
</dbReference>
<reference evidence="2" key="1">
    <citation type="submission" date="2021-01" db="EMBL/GenBank/DDBJ databases">
        <authorList>
            <consortium name="Genoscope - CEA"/>
            <person name="William W."/>
        </authorList>
    </citation>
    <scope>NUCLEOTIDE SEQUENCE</scope>
</reference>
<feature type="coiled-coil region" evidence="1">
    <location>
        <begin position="49"/>
        <end position="76"/>
    </location>
</feature>
<evidence type="ECO:0000313" key="3">
    <source>
        <dbReference type="Proteomes" id="UP000692954"/>
    </source>
</evidence>
<evidence type="ECO:0000313" key="2">
    <source>
        <dbReference type="EMBL" id="CAD8045809.1"/>
    </source>
</evidence>
<proteinExistence type="predicted"/>
<sequence>MGNQSNCCSDFTIQTSNHNIPYRSQESQFTNDIDIFRKMITQPMKPLPLNRFERLKEMADDDIQDILNQFSELEKK</sequence>